<dbReference type="FunFam" id="1.10.510.10:FF:001556">
    <property type="entry name" value="CMGC family protein kinase"/>
    <property type="match status" value="1"/>
</dbReference>
<feature type="domain" description="Protein kinase" evidence="5">
    <location>
        <begin position="466"/>
        <end position="842"/>
    </location>
</feature>
<dbReference type="InterPro" id="IPR000719">
    <property type="entry name" value="Prot_kinase_dom"/>
</dbReference>
<dbReference type="AlphaFoldDB" id="A0A640KFJ9"/>
<dbReference type="PROSITE" id="PS00108">
    <property type="entry name" value="PROTEIN_KINASE_ST"/>
    <property type="match status" value="1"/>
</dbReference>
<evidence type="ECO:0000259" key="5">
    <source>
        <dbReference type="PROSITE" id="PS50011"/>
    </source>
</evidence>
<keyword evidence="7" id="KW-1185">Reference proteome</keyword>
<dbReference type="SMART" id="SM00220">
    <property type="entry name" value="S_TKc"/>
    <property type="match status" value="1"/>
</dbReference>
<evidence type="ECO:0000313" key="7">
    <source>
        <dbReference type="Proteomes" id="UP000419144"/>
    </source>
</evidence>
<feature type="region of interest" description="Disordered" evidence="4">
    <location>
        <begin position="184"/>
        <end position="208"/>
    </location>
</feature>
<name>A0A640KFJ9_LEITA</name>
<evidence type="ECO:0000256" key="2">
    <source>
        <dbReference type="ARBA" id="ARBA00022741"/>
    </source>
</evidence>
<dbReference type="Proteomes" id="UP000419144">
    <property type="component" value="Unassembled WGS sequence"/>
</dbReference>
<dbReference type="InterPro" id="IPR011009">
    <property type="entry name" value="Kinase-like_dom_sf"/>
</dbReference>
<comment type="similarity">
    <text evidence="1">Belongs to the protein kinase superfamily. CMGC Ser/Thr protein kinase family. CDC2/CDKX subfamily.</text>
</comment>
<keyword evidence="6" id="KW-0418">Kinase</keyword>
<evidence type="ECO:0000256" key="1">
    <source>
        <dbReference type="ARBA" id="ARBA00006485"/>
    </source>
</evidence>
<dbReference type="GO" id="GO:0005634">
    <property type="term" value="C:nucleus"/>
    <property type="evidence" value="ECO:0007669"/>
    <property type="project" value="TreeGrafter"/>
</dbReference>
<dbReference type="Gene3D" id="3.30.200.20">
    <property type="entry name" value="Phosphorylase Kinase, domain 1"/>
    <property type="match status" value="1"/>
</dbReference>
<proteinExistence type="inferred from homology"/>
<feature type="compositionally biased region" description="Polar residues" evidence="4">
    <location>
        <begin position="59"/>
        <end position="72"/>
    </location>
</feature>
<comment type="caution">
    <text evidence="6">The sequence shown here is derived from an EMBL/GenBank/DDBJ whole genome shotgun (WGS) entry which is preliminary data.</text>
</comment>
<evidence type="ECO:0000313" key="6">
    <source>
        <dbReference type="EMBL" id="GET86279.1"/>
    </source>
</evidence>
<dbReference type="PANTHER" id="PTHR24056:SF441">
    <property type="entry name" value="KINASE, PUTATIVE-RELATED"/>
    <property type="match status" value="1"/>
</dbReference>
<dbReference type="GO" id="GO:0005524">
    <property type="term" value="F:ATP binding"/>
    <property type="evidence" value="ECO:0007669"/>
    <property type="project" value="UniProtKB-KW"/>
</dbReference>
<reference evidence="6" key="1">
    <citation type="submission" date="2019-11" db="EMBL/GenBank/DDBJ databases">
        <title>Leishmania tarentolae CDS.</title>
        <authorList>
            <person name="Goto Y."/>
            <person name="Yamagishi J."/>
        </authorList>
    </citation>
    <scope>NUCLEOTIDE SEQUENCE [LARGE SCALE GENOMIC DNA]</scope>
    <source>
        <strain evidence="6">Parrot Tar II</strain>
    </source>
</reference>
<dbReference type="SUPFAM" id="SSF56112">
    <property type="entry name" value="Protein kinase-like (PK-like)"/>
    <property type="match status" value="1"/>
</dbReference>
<feature type="compositionally biased region" description="Basic and acidic residues" evidence="4">
    <location>
        <begin position="192"/>
        <end position="202"/>
    </location>
</feature>
<accession>A0A640KFJ9</accession>
<dbReference type="Pfam" id="PF00069">
    <property type="entry name" value="Pkinase"/>
    <property type="match status" value="1"/>
</dbReference>
<sequence length="890" mass="95789">MQQQQQLHRSSRDSLSPSCEGHSYVKAIVVEEEEEEKENGVGMGYGRGLSFGGGDGGTNCVSNSPLTSSSGVSVHEAQPPRTTAPVAATPLGLIAPGIDEPLLSAQAHPLHTRSRAAVAPQAAPPPPLLNPVVGGATKAAGARDETSTARIMRLDPVASSMPSSSAPRAVTHHTLRLQPSTTLLQLPPDTQRPQEKVDDEKCAPPPKRLRPCLTSPVAHSAMPPTATASDGFSSTGVGGGGSGSRVLRLALSTSIAASADAKAMPTPTSAPVAVAVGDSGDGASSVCTDVCARGEALKGRKAVEVPENTKTINEEAQRASGVSAEGPLGVSPASPAGTTIPNHEATGIGVVPVSRSAASRPTPILTRAPSRAVSVNAPSVGSPLTATVGSPVSQQQQQQQQQVRPAAPVAMGASDFSRLRSLTPTPYPGTQGSPCRRHRFVGVNLPGAPPPSIDFSCIQRTVKEVYEVHEKLSEGTYGEVFKGVDKRTGAAVALKRIKMLSTHQGFPQTSLREVIALRHIQNQRERLEERLRSDAHHRGAVAIADPLAEVSQLCDVLLYDRQQRDIVLVFAYATASLAGLCRRQFAFTPSEVALLVKKLLIAVRKLHEMRIIHRDIKSDNVLVTSDGEVQLTDFGLCSIATAGPSQSGTRVWRTPSVITLAYRPPEMLLGSTAYDEKVDVWSLGCLLAQMYLLEPPFYRHRTQAQQQQQQQRGPERSAATELEQLSRITEILGPLPPVSVYHPDACQHMRVLEQLEMQGRLSEAGQAAQPANWGRLQAIFEPSFLYQQFHGFRGWFEAELERSRHQPHRRPTQACMDVLCAALQLDPQQRPTAAELLRMPYFTTLDDAPLLGSYQRVLPVTPEREAEVRRGFMIKVQRCGDSHTQRRPHK</sequence>
<dbReference type="VEuPathDB" id="TriTrypDB:LtaPh_0903100"/>
<dbReference type="InterPro" id="IPR050108">
    <property type="entry name" value="CDK"/>
</dbReference>
<feature type="region of interest" description="Disordered" evidence="4">
    <location>
        <begin position="1"/>
        <end position="21"/>
    </location>
</feature>
<gene>
    <name evidence="6" type="ORF">LtaPh_0903100</name>
</gene>
<dbReference type="OrthoDB" id="278198at2759"/>
<organism evidence="6 7">
    <name type="scientific">Leishmania tarentolae</name>
    <name type="common">Sauroleishmania tarentolae</name>
    <dbReference type="NCBI Taxonomy" id="5689"/>
    <lineage>
        <taxon>Eukaryota</taxon>
        <taxon>Discoba</taxon>
        <taxon>Euglenozoa</taxon>
        <taxon>Kinetoplastea</taxon>
        <taxon>Metakinetoplastina</taxon>
        <taxon>Trypanosomatida</taxon>
        <taxon>Trypanosomatidae</taxon>
        <taxon>Leishmaniinae</taxon>
        <taxon>Leishmania</taxon>
        <taxon>lizard Leishmania</taxon>
    </lineage>
</organism>
<dbReference type="GO" id="GO:0004674">
    <property type="term" value="F:protein serine/threonine kinase activity"/>
    <property type="evidence" value="ECO:0007669"/>
    <property type="project" value="TreeGrafter"/>
</dbReference>
<keyword evidence="3" id="KW-0067">ATP-binding</keyword>
<dbReference type="PANTHER" id="PTHR24056">
    <property type="entry name" value="CELL DIVISION PROTEIN KINASE"/>
    <property type="match status" value="1"/>
</dbReference>
<dbReference type="PROSITE" id="PS50011">
    <property type="entry name" value="PROTEIN_KINASE_DOM"/>
    <property type="match status" value="1"/>
</dbReference>
<keyword evidence="6" id="KW-0808">Transferase</keyword>
<feature type="compositionally biased region" description="Polar residues" evidence="4">
    <location>
        <begin position="1"/>
        <end position="17"/>
    </location>
</feature>
<dbReference type="EMBL" id="BLBS01000010">
    <property type="protein sequence ID" value="GET86279.1"/>
    <property type="molecule type" value="Genomic_DNA"/>
</dbReference>
<keyword evidence="2" id="KW-0547">Nucleotide-binding</keyword>
<dbReference type="Gene3D" id="1.10.510.10">
    <property type="entry name" value="Transferase(Phosphotransferase) domain 1"/>
    <property type="match status" value="1"/>
</dbReference>
<evidence type="ECO:0000256" key="4">
    <source>
        <dbReference type="SAM" id="MobiDB-lite"/>
    </source>
</evidence>
<dbReference type="FunFam" id="3.30.200.20:FF:000973">
    <property type="entry name" value="Kinase, CMGC CDK"/>
    <property type="match status" value="1"/>
</dbReference>
<feature type="region of interest" description="Disordered" evidence="4">
    <location>
        <begin position="52"/>
        <end position="77"/>
    </location>
</feature>
<dbReference type="InterPro" id="IPR008271">
    <property type="entry name" value="Ser/Thr_kinase_AS"/>
</dbReference>
<protein>
    <submittedName>
        <fullName evidence="6">Protein kinase, putative</fullName>
    </submittedName>
</protein>
<evidence type="ECO:0000256" key="3">
    <source>
        <dbReference type="ARBA" id="ARBA00022840"/>
    </source>
</evidence>